<feature type="region of interest" description="Disordered" evidence="8">
    <location>
        <begin position="65"/>
        <end position="90"/>
    </location>
</feature>
<comment type="subcellular location">
    <subcellularLocation>
        <location evidence="1">Membrane</location>
        <topology evidence="1">Multi-pass membrane protein</topology>
    </subcellularLocation>
</comment>
<comment type="caution">
    <text evidence="9">The sequence shown here is derived from an EMBL/GenBank/DDBJ whole genome shotgun (WGS) entry which is preliminary data.</text>
</comment>
<dbReference type="PANTHER" id="PTHR10766:SF177">
    <property type="entry name" value="TRANSMEMBRANE 9 SUPERFAMILY MEMBER 1"/>
    <property type="match status" value="1"/>
</dbReference>
<gene>
    <name evidence="9" type="ORF">TeGR_g5246</name>
</gene>
<evidence type="ECO:0000256" key="2">
    <source>
        <dbReference type="ARBA" id="ARBA00005227"/>
    </source>
</evidence>
<dbReference type="InterPro" id="IPR004240">
    <property type="entry name" value="EMP70"/>
</dbReference>
<evidence type="ECO:0000256" key="4">
    <source>
        <dbReference type="ARBA" id="ARBA00022729"/>
    </source>
</evidence>
<dbReference type="PANTHER" id="PTHR10766">
    <property type="entry name" value="TRANSMEMBRANE 9 SUPERFAMILY PROTEIN"/>
    <property type="match status" value="1"/>
</dbReference>
<evidence type="ECO:0000256" key="5">
    <source>
        <dbReference type="ARBA" id="ARBA00022989"/>
    </source>
</evidence>
<organism evidence="9 10">
    <name type="scientific">Tetraparma gracilis</name>
    <dbReference type="NCBI Taxonomy" id="2962635"/>
    <lineage>
        <taxon>Eukaryota</taxon>
        <taxon>Sar</taxon>
        <taxon>Stramenopiles</taxon>
        <taxon>Ochrophyta</taxon>
        <taxon>Bolidophyceae</taxon>
        <taxon>Parmales</taxon>
        <taxon>Triparmaceae</taxon>
        <taxon>Tetraparma</taxon>
    </lineage>
</organism>
<feature type="transmembrane region" description="Helical" evidence="7">
    <location>
        <begin position="267"/>
        <end position="292"/>
    </location>
</feature>
<dbReference type="Pfam" id="PF02990">
    <property type="entry name" value="EMP70"/>
    <property type="match status" value="1"/>
</dbReference>
<evidence type="ECO:0000256" key="3">
    <source>
        <dbReference type="ARBA" id="ARBA00022692"/>
    </source>
</evidence>
<keyword evidence="6 7" id="KW-0472">Membrane</keyword>
<evidence type="ECO:0000313" key="9">
    <source>
        <dbReference type="EMBL" id="GMI25908.1"/>
    </source>
</evidence>
<evidence type="ECO:0000313" key="10">
    <source>
        <dbReference type="Proteomes" id="UP001165060"/>
    </source>
</evidence>
<keyword evidence="10" id="KW-1185">Reference proteome</keyword>
<keyword evidence="3 7" id="KW-0812">Transmembrane</keyword>
<sequence>MSPAPASASAVAPGHVYSPHESVSVVVNKVGPFANPHETYRYYDLPYCKRTVEFTSGLGFTSGLEGAAEEGGDGVEGVEGHNNGDGVDHADHADHAAVLGAVKQKMSMGNALAGDRHETSPYDITFGDPVPFRTLCELELHPKQVQRFKEAVHDDYYFELLVEDLPMWGYVGAIEGEDLILGELEDSKTYLFPHLHFKLVVNENKIVSAHVYTQTHRKVDITDPTEPVNVAFSYSVEWVDEPNLQHKDRMSRYVDGAFLPDKLEIHWLSIINSFILVLLLTTFLSVILMRVLKQDFSSLVDMDEEAGVDEDEVGWKLLHGDV</sequence>
<comment type="similarity">
    <text evidence="2 7">Belongs to the nonaspanin (TM9SF) (TC 9.A.2) family.</text>
</comment>
<evidence type="ECO:0000256" key="7">
    <source>
        <dbReference type="RuleBase" id="RU363079"/>
    </source>
</evidence>
<evidence type="ECO:0000256" key="1">
    <source>
        <dbReference type="ARBA" id="ARBA00004141"/>
    </source>
</evidence>
<reference evidence="9 10" key="1">
    <citation type="journal article" date="2023" name="Commun. Biol.">
        <title>Genome analysis of Parmales, the sister group of diatoms, reveals the evolutionary specialization of diatoms from phago-mixotrophs to photoautotrophs.</title>
        <authorList>
            <person name="Ban H."/>
            <person name="Sato S."/>
            <person name="Yoshikawa S."/>
            <person name="Yamada K."/>
            <person name="Nakamura Y."/>
            <person name="Ichinomiya M."/>
            <person name="Sato N."/>
            <person name="Blanc-Mathieu R."/>
            <person name="Endo H."/>
            <person name="Kuwata A."/>
            <person name="Ogata H."/>
        </authorList>
    </citation>
    <scope>NUCLEOTIDE SEQUENCE [LARGE SCALE GENOMIC DNA]</scope>
</reference>
<name>A0ABQ6MGK6_9STRA</name>
<comment type="caution">
    <text evidence="7">Lacks conserved residue(s) required for the propagation of feature annotation.</text>
</comment>
<evidence type="ECO:0000256" key="6">
    <source>
        <dbReference type="ARBA" id="ARBA00023136"/>
    </source>
</evidence>
<evidence type="ECO:0000256" key="8">
    <source>
        <dbReference type="SAM" id="MobiDB-lite"/>
    </source>
</evidence>
<protein>
    <recommendedName>
        <fullName evidence="7">Transmembrane 9 superfamily member</fullName>
    </recommendedName>
</protein>
<dbReference type="EMBL" id="BRYB01000234">
    <property type="protein sequence ID" value="GMI25908.1"/>
    <property type="molecule type" value="Genomic_DNA"/>
</dbReference>
<keyword evidence="4" id="KW-0732">Signal</keyword>
<keyword evidence="5 7" id="KW-1133">Transmembrane helix</keyword>
<dbReference type="Proteomes" id="UP001165060">
    <property type="component" value="Unassembled WGS sequence"/>
</dbReference>
<proteinExistence type="inferred from homology"/>
<accession>A0ABQ6MGK6</accession>